<keyword evidence="7" id="KW-1015">Disulfide bond</keyword>
<evidence type="ECO:0000256" key="3">
    <source>
        <dbReference type="ARBA" id="ARBA00022729"/>
    </source>
</evidence>
<feature type="region of interest" description="Disordered" evidence="9">
    <location>
        <begin position="40"/>
        <end position="60"/>
    </location>
</feature>
<feature type="chain" id="PRO_5042272761" evidence="11">
    <location>
        <begin position="37"/>
        <end position="1007"/>
    </location>
</feature>
<evidence type="ECO:0000256" key="6">
    <source>
        <dbReference type="ARBA" id="ARBA00023136"/>
    </source>
</evidence>
<evidence type="ECO:0000313" key="14">
    <source>
        <dbReference type="Proteomes" id="UP001228049"/>
    </source>
</evidence>
<dbReference type="PANTHER" id="PTHR12207:SF3">
    <property type="entry name" value="PROSTAGLANDIN F2 RECEPTOR NEGATIVE REGULATOR"/>
    <property type="match status" value="1"/>
</dbReference>
<accession>A0AAD9B3I7</accession>
<dbReference type="FunFam" id="2.60.40.10:FF:000191">
    <property type="entry name" value="Immunoglobulin superfamily member 3"/>
    <property type="match status" value="1"/>
</dbReference>
<comment type="caution">
    <text evidence="13">The sequence shown here is derived from an EMBL/GenBank/DDBJ whole genome shotgun (WGS) entry which is preliminary data.</text>
</comment>
<evidence type="ECO:0000259" key="12">
    <source>
        <dbReference type="PROSITE" id="PS50835"/>
    </source>
</evidence>
<evidence type="ECO:0000256" key="2">
    <source>
        <dbReference type="ARBA" id="ARBA00022692"/>
    </source>
</evidence>
<keyword evidence="6 10" id="KW-0472">Membrane</keyword>
<evidence type="ECO:0000313" key="13">
    <source>
        <dbReference type="EMBL" id="KAK1876732.1"/>
    </source>
</evidence>
<evidence type="ECO:0000256" key="9">
    <source>
        <dbReference type="SAM" id="MobiDB-lite"/>
    </source>
</evidence>
<evidence type="ECO:0000256" key="5">
    <source>
        <dbReference type="ARBA" id="ARBA00022989"/>
    </source>
</evidence>
<feature type="transmembrane region" description="Helical" evidence="10">
    <location>
        <begin position="962"/>
        <end position="988"/>
    </location>
</feature>
<evidence type="ECO:0000256" key="7">
    <source>
        <dbReference type="ARBA" id="ARBA00023157"/>
    </source>
</evidence>
<dbReference type="PANTHER" id="PTHR12207">
    <property type="entry name" value="V-SET AND TRANSMEMBRANE DOMAIN-CONTAINING PROTEIN"/>
    <property type="match status" value="1"/>
</dbReference>
<organism evidence="13 14">
    <name type="scientific">Dissostichus eleginoides</name>
    <name type="common">Patagonian toothfish</name>
    <name type="synonym">Dissostichus amissus</name>
    <dbReference type="NCBI Taxonomy" id="100907"/>
    <lineage>
        <taxon>Eukaryota</taxon>
        <taxon>Metazoa</taxon>
        <taxon>Chordata</taxon>
        <taxon>Craniata</taxon>
        <taxon>Vertebrata</taxon>
        <taxon>Euteleostomi</taxon>
        <taxon>Actinopterygii</taxon>
        <taxon>Neopterygii</taxon>
        <taxon>Teleostei</taxon>
        <taxon>Neoteleostei</taxon>
        <taxon>Acanthomorphata</taxon>
        <taxon>Eupercaria</taxon>
        <taxon>Perciformes</taxon>
        <taxon>Notothenioidei</taxon>
        <taxon>Nototheniidae</taxon>
        <taxon>Dissostichus</taxon>
    </lineage>
</organism>
<dbReference type="EMBL" id="JASDAP010000028">
    <property type="protein sequence ID" value="KAK1876732.1"/>
    <property type="molecule type" value="Genomic_DNA"/>
</dbReference>
<feature type="domain" description="Ig-like" evidence="12">
    <location>
        <begin position="208"/>
        <end position="317"/>
    </location>
</feature>
<protein>
    <submittedName>
        <fullName evidence="13">Prostaglandin F2 receptor negative regulator</fullName>
    </submittedName>
</protein>
<feature type="non-terminal residue" evidence="13">
    <location>
        <position position="1"/>
    </location>
</feature>
<keyword evidence="2 10" id="KW-0812">Transmembrane</keyword>
<sequence>RCVWSGPKKICISINMHRIPPTTILILLIILSSSSSRRDTLGPESIAPNETPSRIPESLKDIRSPAPAEPLRCPDQLRQWMKSSLLLFLSPGRKVPELRWCDPTPLLQEFTWSLLQRCIRAVSQMTLEVLTFDPDQVTDPNSSPSGWPVIFDASLTINLTLIPMHTLNRFSPDPSAKCQTVRLSAASRHASAGMPLTEEECEPGGCSARVVTVSPGPLIRVEGQPVSIRCDVAEYSGPREQDFEWMMTRDTSGTRIKIISTFDAGYSHTSLSKRVASGDISVVRLFDNQVELKIAEVKTTDGGFYWCQTPSTDSVISGNYEAQVQLTVIPNTLQGDVVTGAKYARRYADGGIRLVPGKNGVFELVISRVMSTDEGIYECNGTEWTHEDGGNWIKIVESTKEMGTVAVTPTGQSLSVSWLADGRDLITMEHSGVVISNTSSSGGALGNRGEASLERTGGGEYRLGVRGVSGEDGGAYTCRIRAFIEKGGRSSGGGGRWHMAAEKTSSAVTVKVAQIKPSFTVTLEAISNPQMTAEPTELACHVTNITHLPLGGRLGVTWGHTTLPGLVGGPQTSNSIGSLDGYGNLMPGAMYSDRLKSGVMSLTRVQPDTFKLRFLRTQEIDMGQYVCSVSAWSVSSQGDMMNTGEAQSAPLAVRWDTKRPTLNVVAKRLREASVGGATFEMSCAVATENLGEAGYSVLVQSQDSLEGTVRTIMTLSPDNVLQHGGATDPNRRDSLVLTKSGPAEFRFRLAGVQLSDRGFYWCDITAWTKQQPGHTWTRATSAESNKIKVDFQENGPSFSVAIQSDGTNVYPWETAKMECSLSVSGSSPKTRAHTVSELLCCLFIIEAFDKYLMTWRTRCVGFSRLRGGQTTNQIASVDRFGVVRKDDRNSSSDISIERTDTHTYLLNIHGTQDSDSGEYHCVATPWYLSASTGSWTQAGELTSSRIFLTVKFAVWESLQLPLLYGVSASIGVGLFSLVFGLVCAHCCCRNTMHTPRSRNKLMDLEMD</sequence>
<feature type="domain" description="Ig-like" evidence="12">
    <location>
        <begin position="796"/>
        <end position="942"/>
    </location>
</feature>
<dbReference type="InterPro" id="IPR051102">
    <property type="entry name" value="IgSF_V-set/TM_domain"/>
</dbReference>
<keyword evidence="8" id="KW-0393">Immunoglobulin domain</keyword>
<reference evidence="13" key="1">
    <citation type="submission" date="2023-04" db="EMBL/GenBank/DDBJ databases">
        <title>Chromosome-level genome of Chaenocephalus aceratus.</title>
        <authorList>
            <person name="Park H."/>
        </authorList>
    </citation>
    <scope>NUCLEOTIDE SEQUENCE</scope>
    <source>
        <strain evidence="13">DE</strain>
        <tissue evidence="13">Muscle</tissue>
    </source>
</reference>
<dbReference type="InterPro" id="IPR036179">
    <property type="entry name" value="Ig-like_dom_sf"/>
</dbReference>
<dbReference type="PROSITE" id="PS50835">
    <property type="entry name" value="IG_LIKE"/>
    <property type="match status" value="3"/>
</dbReference>
<dbReference type="InterPro" id="IPR007110">
    <property type="entry name" value="Ig-like_dom"/>
</dbReference>
<evidence type="ECO:0000256" key="10">
    <source>
        <dbReference type="SAM" id="Phobius"/>
    </source>
</evidence>
<keyword evidence="4" id="KW-0677">Repeat</keyword>
<dbReference type="InterPro" id="IPR003599">
    <property type="entry name" value="Ig_sub"/>
</dbReference>
<gene>
    <name evidence="13" type="ORF">KUDE01_002054</name>
</gene>
<evidence type="ECO:0000256" key="1">
    <source>
        <dbReference type="ARBA" id="ARBA00004167"/>
    </source>
</evidence>
<keyword evidence="14" id="KW-1185">Reference proteome</keyword>
<dbReference type="Gene3D" id="2.60.40.10">
    <property type="entry name" value="Immunoglobulins"/>
    <property type="match status" value="2"/>
</dbReference>
<keyword evidence="5 10" id="KW-1133">Transmembrane helix</keyword>
<comment type="subcellular location">
    <subcellularLocation>
        <location evidence="1">Membrane</location>
        <topology evidence="1">Single-pass membrane protein</topology>
    </subcellularLocation>
</comment>
<evidence type="ECO:0000256" key="11">
    <source>
        <dbReference type="SAM" id="SignalP"/>
    </source>
</evidence>
<dbReference type="Proteomes" id="UP001228049">
    <property type="component" value="Unassembled WGS sequence"/>
</dbReference>
<keyword evidence="3 11" id="KW-0732">Signal</keyword>
<dbReference type="AlphaFoldDB" id="A0AAD9B3I7"/>
<feature type="signal peptide" evidence="11">
    <location>
        <begin position="1"/>
        <end position="36"/>
    </location>
</feature>
<dbReference type="GO" id="GO:0016020">
    <property type="term" value="C:membrane"/>
    <property type="evidence" value="ECO:0007669"/>
    <property type="project" value="UniProtKB-SubCell"/>
</dbReference>
<feature type="domain" description="Ig-like" evidence="12">
    <location>
        <begin position="517"/>
        <end position="652"/>
    </location>
</feature>
<name>A0AAD9B3I7_DISEL</name>
<keyword evidence="13" id="KW-0675">Receptor</keyword>
<dbReference type="SUPFAM" id="SSF48726">
    <property type="entry name" value="Immunoglobulin"/>
    <property type="match status" value="2"/>
</dbReference>
<evidence type="ECO:0000256" key="8">
    <source>
        <dbReference type="ARBA" id="ARBA00023319"/>
    </source>
</evidence>
<evidence type="ECO:0000256" key="4">
    <source>
        <dbReference type="ARBA" id="ARBA00022737"/>
    </source>
</evidence>
<dbReference type="SMART" id="SM00409">
    <property type="entry name" value="IG"/>
    <property type="match status" value="5"/>
</dbReference>
<proteinExistence type="predicted"/>
<dbReference type="CDD" id="cd00096">
    <property type="entry name" value="Ig"/>
    <property type="match status" value="1"/>
</dbReference>
<dbReference type="InterPro" id="IPR013106">
    <property type="entry name" value="Ig_V-set"/>
</dbReference>
<dbReference type="Pfam" id="PF07686">
    <property type="entry name" value="V-set"/>
    <property type="match status" value="1"/>
</dbReference>
<dbReference type="InterPro" id="IPR013783">
    <property type="entry name" value="Ig-like_fold"/>
</dbReference>